<dbReference type="InterPro" id="IPR056278">
    <property type="entry name" value="CdrL_M"/>
</dbReference>
<name>A0AAP2Z6C7_9EURY</name>
<feature type="region of interest" description="Disordered" evidence="1">
    <location>
        <begin position="104"/>
        <end position="168"/>
    </location>
</feature>
<protein>
    <submittedName>
        <fullName evidence="4">Zinc ribbon domain-containing protein</fullName>
    </submittedName>
</protein>
<sequence>MGKITFRADDELVAELEAFDASKSEVMREALRTYLDAHAKEGVGDSRSDAATQSRAREDSLDALIETRIDSLLAERFEGSHAGNRPREAGQDVNITIALEGVSDHARVKRHDQSAVDTQQEDAHTGVRTNPIDASSSAPGRHGVGSVNGGDSGDSHSHSKGQSEPARPCGQCGSVLGADHVFCPNCGEKASHRLFCECGDEVRSDWSFCPSCGRRTPAADVLESDGV</sequence>
<feature type="compositionally biased region" description="Basic and acidic residues" evidence="1">
    <location>
        <begin position="104"/>
        <end position="114"/>
    </location>
</feature>
<proteinExistence type="predicted"/>
<feature type="compositionally biased region" description="Basic and acidic residues" evidence="1">
    <location>
        <begin position="38"/>
        <end position="48"/>
    </location>
</feature>
<comment type="caution">
    <text evidence="4">The sequence shown here is derived from an EMBL/GenBank/DDBJ whole genome shotgun (WGS) entry which is preliminary data.</text>
</comment>
<dbReference type="CDD" id="cd22231">
    <property type="entry name" value="RHH_NikR_HicB-like"/>
    <property type="match status" value="1"/>
</dbReference>
<evidence type="ECO:0000313" key="5">
    <source>
        <dbReference type="Proteomes" id="UP001321047"/>
    </source>
</evidence>
<feature type="domain" description="DZANK-type" evidence="2">
    <location>
        <begin position="169"/>
        <end position="213"/>
    </location>
</feature>
<evidence type="ECO:0000259" key="3">
    <source>
        <dbReference type="Pfam" id="PF24252"/>
    </source>
</evidence>
<gene>
    <name evidence="4" type="ORF">OB919_05995</name>
</gene>
<evidence type="ECO:0000313" key="4">
    <source>
        <dbReference type="EMBL" id="MCU4751532.1"/>
    </source>
</evidence>
<feature type="region of interest" description="Disordered" evidence="1">
    <location>
        <begin position="38"/>
        <end position="57"/>
    </location>
</feature>
<dbReference type="Proteomes" id="UP001321047">
    <property type="component" value="Unassembled WGS sequence"/>
</dbReference>
<dbReference type="RefSeq" id="WP_342807421.1">
    <property type="nucleotide sequence ID" value="NZ_JAOPJZ010000003.1"/>
</dbReference>
<dbReference type="InterPro" id="IPR025874">
    <property type="entry name" value="DZR"/>
</dbReference>
<organism evidence="4 5">
    <name type="scientific">Natronosalvus hydrolyticus</name>
    <dbReference type="NCBI Taxonomy" id="2979988"/>
    <lineage>
        <taxon>Archaea</taxon>
        <taxon>Methanobacteriati</taxon>
        <taxon>Methanobacteriota</taxon>
        <taxon>Stenosarchaea group</taxon>
        <taxon>Halobacteria</taxon>
        <taxon>Halobacteriales</taxon>
        <taxon>Natrialbaceae</taxon>
        <taxon>Natronosalvus</taxon>
    </lineage>
</organism>
<feature type="compositionally biased region" description="Gly residues" evidence="1">
    <location>
        <begin position="142"/>
        <end position="152"/>
    </location>
</feature>
<dbReference type="AlphaFoldDB" id="A0AAP2Z6C7"/>
<evidence type="ECO:0000259" key="2">
    <source>
        <dbReference type="Pfam" id="PF12773"/>
    </source>
</evidence>
<dbReference type="EMBL" id="JAOPJZ010000003">
    <property type="protein sequence ID" value="MCU4751532.1"/>
    <property type="molecule type" value="Genomic_DNA"/>
</dbReference>
<evidence type="ECO:0000256" key="1">
    <source>
        <dbReference type="SAM" id="MobiDB-lite"/>
    </source>
</evidence>
<dbReference type="Pfam" id="PF12773">
    <property type="entry name" value="DZR"/>
    <property type="match status" value="1"/>
</dbReference>
<feature type="domain" description="CdrL-like middle region" evidence="3">
    <location>
        <begin position="58"/>
        <end position="122"/>
    </location>
</feature>
<dbReference type="Pfam" id="PF24252">
    <property type="entry name" value="CdrL_M"/>
    <property type="match status" value="1"/>
</dbReference>
<reference evidence="4 5" key="1">
    <citation type="submission" date="2022-09" db="EMBL/GenBank/DDBJ databases">
        <title>Enrichment on poylsaccharides allowed isolation of novel metabolic and taxonomic groups of Haloarchaea.</title>
        <authorList>
            <person name="Sorokin D.Y."/>
            <person name="Elcheninov A.G."/>
            <person name="Khizhniak T.V."/>
            <person name="Kolganova T.V."/>
            <person name="Kublanov I.V."/>
        </authorList>
    </citation>
    <scope>NUCLEOTIDE SEQUENCE [LARGE SCALE GENOMIC DNA]</scope>
    <source>
        <strain evidence="4 5">AArc-curdl1</strain>
    </source>
</reference>
<keyword evidence="5" id="KW-1185">Reference proteome</keyword>
<accession>A0AAP2Z6C7</accession>